<dbReference type="InterPro" id="IPR001791">
    <property type="entry name" value="Laminin_G"/>
</dbReference>
<feature type="domain" description="EGF-like" evidence="6">
    <location>
        <begin position="609"/>
        <end position="647"/>
    </location>
</feature>
<feature type="domain" description="Laminin G" evidence="5">
    <location>
        <begin position="380"/>
        <end position="608"/>
    </location>
</feature>
<feature type="region of interest" description="Disordered" evidence="4">
    <location>
        <begin position="362"/>
        <end position="382"/>
    </location>
</feature>
<gene>
    <name evidence="8" type="ORF">SK128_007151</name>
</gene>
<dbReference type="Pfam" id="PF00008">
    <property type="entry name" value="EGF"/>
    <property type="match status" value="1"/>
</dbReference>
<feature type="domain" description="EGF-like" evidence="6">
    <location>
        <begin position="315"/>
        <end position="351"/>
    </location>
</feature>
<dbReference type="PROSITE" id="PS01186">
    <property type="entry name" value="EGF_2"/>
    <property type="match status" value="1"/>
</dbReference>
<feature type="compositionally biased region" description="Basic and acidic residues" evidence="4">
    <location>
        <begin position="365"/>
        <end position="377"/>
    </location>
</feature>
<dbReference type="InterPro" id="IPR000742">
    <property type="entry name" value="EGF"/>
</dbReference>
<dbReference type="SMART" id="SM00181">
    <property type="entry name" value="EGF"/>
    <property type="match status" value="3"/>
</dbReference>
<dbReference type="InterPro" id="IPR002126">
    <property type="entry name" value="Cadherin-like_dom"/>
</dbReference>
<evidence type="ECO:0000313" key="8">
    <source>
        <dbReference type="EMBL" id="KAK7072335.1"/>
    </source>
</evidence>
<dbReference type="SMART" id="SM00112">
    <property type="entry name" value="CA"/>
    <property type="match status" value="1"/>
</dbReference>
<feature type="disulfide bond" evidence="3">
    <location>
        <begin position="637"/>
        <end position="646"/>
    </location>
</feature>
<organism evidence="8 9">
    <name type="scientific">Halocaridina rubra</name>
    <name type="common">Hawaiian red shrimp</name>
    <dbReference type="NCBI Taxonomy" id="373956"/>
    <lineage>
        <taxon>Eukaryota</taxon>
        <taxon>Metazoa</taxon>
        <taxon>Ecdysozoa</taxon>
        <taxon>Arthropoda</taxon>
        <taxon>Crustacea</taxon>
        <taxon>Multicrustacea</taxon>
        <taxon>Malacostraca</taxon>
        <taxon>Eumalacostraca</taxon>
        <taxon>Eucarida</taxon>
        <taxon>Decapoda</taxon>
        <taxon>Pleocyemata</taxon>
        <taxon>Caridea</taxon>
        <taxon>Atyoidea</taxon>
        <taxon>Atyidae</taxon>
        <taxon>Halocaridina</taxon>
    </lineage>
</organism>
<dbReference type="EMBL" id="JAXCGZ010013539">
    <property type="protein sequence ID" value="KAK7072335.1"/>
    <property type="molecule type" value="Genomic_DNA"/>
</dbReference>
<keyword evidence="2" id="KW-0106">Calcium</keyword>
<keyword evidence="3" id="KW-0245">EGF-like domain</keyword>
<reference evidence="8 9" key="1">
    <citation type="submission" date="2023-11" db="EMBL/GenBank/DDBJ databases">
        <title>Halocaridina rubra genome assembly.</title>
        <authorList>
            <person name="Smith C."/>
        </authorList>
    </citation>
    <scope>NUCLEOTIDE SEQUENCE [LARGE SCALE GENOMIC DNA]</scope>
    <source>
        <strain evidence="8">EP-1</strain>
        <tissue evidence="8">Whole</tissue>
    </source>
</reference>
<dbReference type="SMART" id="SM00179">
    <property type="entry name" value="EGF_CA"/>
    <property type="match status" value="3"/>
</dbReference>
<dbReference type="SUPFAM" id="SSF49313">
    <property type="entry name" value="Cadherin-like"/>
    <property type="match status" value="2"/>
</dbReference>
<evidence type="ECO:0008006" key="10">
    <source>
        <dbReference type="Google" id="ProtNLM"/>
    </source>
</evidence>
<feature type="domain" description="Cadherin" evidence="7">
    <location>
        <begin position="2"/>
        <end position="65"/>
    </location>
</feature>
<keyword evidence="9" id="KW-1185">Reference proteome</keyword>
<dbReference type="PROSITE" id="PS50025">
    <property type="entry name" value="LAM_G_DOMAIN"/>
    <property type="match status" value="2"/>
</dbReference>
<dbReference type="SUPFAM" id="SSF57196">
    <property type="entry name" value="EGF/Laminin"/>
    <property type="match status" value="2"/>
</dbReference>
<comment type="caution">
    <text evidence="3">Lacks conserved residue(s) required for the propagation of feature annotation.</text>
</comment>
<dbReference type="CDD" id="cd00110">
    <property type="entry name" value="LamG"/>
    <property type="match status" value="2"/>
</dbReference>
<proteinExistence type="predicted"/>
<protein>
    <recommendedName>
        <fullName evidence="10">Neural-cadherin</fullName>
    </recommendedName>
</protein>
<dbReference type="GO" id="GO:0048513">
    <property type="term" value="P:animal organ development"/>
    <property type="evidence" value="ECO:0007669"/>
    <property type="project" value="UniProtKB-ARBA"/>
</dbReference>
<dbReference type="InterPro" id="IPR013320">
    <property type="entry name" value="ConA-like_dom_sf"/>
</dbReference>
<dbReference type="InterPro" id="IPR001881">
    <property type="entry name" value="EGF-like_Ca-bd_dom"/>
</dbReference>
<keyword evidence="1 3" id="KW-1015">Disulfide bond</keyword>
<feature type="domain" description="EGF-like" evidence="6">
    <location>
        <begin position="882"/>
        <end position="910"/>
    </location>
</feature>
<dbReference type="InterPro" id="IPR050372">
    <property type="entry name" value="Neurexin-related_CASP"/>
</dbReference>
<evidence type="ECO:0000313" key="9">
    <source>
        <dbReference type="Proteomes" id="UP001381693"/>
    </source>
</evidence>
<evidence type="ECO:0000256" key="1">
    <source>
        <dbReference type="ARBA" id="ARBA00023157"/>
    </source>
</evidence>
<evidence type="ECO:0000259" key="7">
    <source>
        <dbReference type="PROSITE" id="PS50268"/>
    </source>
</evidence>
<dbReference type="CDD" id="cd00054">
    <property type="entry name" value="EGF_CA"/>
    <property type="match status" value="2"/>
</dbReference>
<dbReference type="Pfam" id="PF24811">
    <property type="entry name" value="Ig_Shg"/>
    <property type="match status" value="1"/>
</dbReference>
<dbReference type="Gene3D" id="2.10.25.10">
    <property type="entry name" value="Laminin"/>
    <property type="match status" value="3"/>
</dbReference>
<dbReference type="GO" id="GO:0007163">
    <property type="term" value="P:establishment or maintenance of cell polarity"/>
    <property type="evidence" value="ECO:0007669"/>
    <property type="project" value="UniProtKB-ARBA"/>
</dbReference>
<dbReference type="AlphaFoldDB" id="A0AAN8X567"/>
<dbReference type="GO" id="GO:0001736">
    <property type="term" value="P:establishment of planar polarity"/>
    <property type="evidence" value="ECO:0007669"/>
    <property type="project" value="UniProtKB-ARBA"/>
</dbReference>
<dbReference type="Gene3D" id="2.60.120.200">
    <property type="match status" value="2"/>
</dbReference>
<dbReference type="PANTHER" id="PTHR15036">
    <property type="entry name" value="PIKACHURIN-LIKE PROTEIN"/>
    <property type="match status" value="1"/>
</dbReference>
<dbReference type="SUPFAM" id="SSF49899">
    <property type="entry name" value="Concanavalin A-like lectins/glucanases"/>
    <property type="match status" value="2"/>
</dbReference>
<evidence type="ECO:0000259" key="6">
    <source>
        <dbReference type="PROSITE" id="PS50026"/>
    </source>
</evidence>
<dbReference type="Pfam" id="PF02210">
    <property type="entry name" value="Laminin_G_2"/>
    <property type="match status" value="2"/>
</dbReference>
<name>A0AAN8X567_HALRR</name>
<dbReference type="Gene3D" id="2.60.40.60">
    <property type="entry name" value="Cadherins"/>
    <property type="match status" value="2"/>
</dbReference>
<dbReference type="PROSITE" id="PS00022">
    <property type="entry name" value="EGF_1"/>
    <property type="match status" value="1"/>
</dbReference>
<dbReference type="InterPro" id="IPR015919">
    <property type="entry name" value="Cadherin-like_sf"/>
</dbReference>
<dbReference type="SMART" id="SM00282">
    <property type="entry name" value="LamG"/>
    <property type="match status" value="2"/>
</dbReference>
<dbReference type="PANTHER" id="PTHR15036:SF85">
    <property type="entry name" value="SP2353, ISOFORM A"/>
    <property type="match status" value="1"/>
</dbReference>
<comment type="caution">
    <text evidence="8">The sequence shown here is derived from an EMBL/GenBank/DDBJ whole genome shotgun (WGS) entry which is preliminary data.</text>
</comment>
<accession>A0AAN8X567</accession>
<dbReference type="CDD" id="cd11304">
    <property type="entry name" value="Cadherin_repeat"/>
    <property type="match status" value="1"/>
</dbReference>
<dbReference type="Proteomes" id="UP001381693">
    <property type="component" value="Unassembled WGS sequence"/>
</dbReference>
<dbReference type="GO" id="GO:0005509">
    <property type="term" value="F:calcium ion binding"/>
    <property type="evidence" value="ECO:0007669"/>
    <property type="project" value="UniProtKB-UniRule"/>
</dbReference>
<dbReference type="GO" id="GO:0016020">
    <property type="term" value="C:membrane"/>
    <property type="evidence" value="ECO:0007669"/>
    <property type="project" value="UniProtKB-SubCell"/>
</dbReference>
<evidence type="ECO:0000256" key="4">
    <source>
        <dbReference type="SAM" id="MobiDB-lite"/>
    </source>
</evidence>
<feature type="domain" description="Laminin G" evidence="5">
    <location>
        <begin position="650"/>
        <end position="839"/>
    </location>
</feature>
<dbReference type="InterPro" id="IPR056370">
    <property type="entry name" value="Shg-like_Ig-like"/>
</dbReference>
<evidence type="ECO:0000256" key="3">
    <source>
        <dbReference type="PROSITE-ProRule" id="PRU00076"/>
    </source>
</evidence>
<sequence>MVHSNGDDGRGLGVVSTKIPLDREERRALLIPLIVGDGASPSLSSTVTLTLHVADVNDNPMAPASKVITVHTVQPQTTPVPLGRIYVEDPDDWDAASKTYQWEHRHHPSFLLNRKTGDLSMKPATRDGRYVLYFSVSDASQAQSGVRANVTVNVKSLSHLDVKSATPVTLVVDPYRVVRRENKTSVLQRIVTTIRMWLSSGRDRVDAIAVQKEEGPPVPLTRIWITSAPLTNLHHILLHHKQELEQAVDVKILSIGVGTCRENIHTPSHHCSEGCSTRVSLATGFSVIDANTSALVGPWVNIQHGCTCNIAHIAELDMCTPNTCFNGGQCVPMETGTRCICPHGTTGSHCKILIRHFLGEEESGEDKGGGGKIREGGSSDGDGPVLKNGWAWVPSLPSCAEIHISFEFFTSKTNANLLFTGPHHLDFPFLSPSSPSLSDSSLTSNSDMFSLVLHGGRPSLMLDLGAGAVHLNLNASYTLSDSLWHRIDVIWKDELVEMIVDLCSGGSIDGPHTKHDMNLTSASVSAVPPDAHTCRGAARLPKGAQVLNVPHPLQLGGISHLPPDHSVYGWPSPIIDQPFRGCLRNIRINGEIVDLGHRILSERSSPGCSAVDCSANGIQCGIHGRCYGSPGYLRCECQSGWSDSQCSTETVPAAFQLNSYVKLALSFTPLAYTTTIHLRFRTWKREGELTVLSSQHGRDKLSLKLLNGNLCLELQLHPDISRLLCLTKPKLTDGQWHIVAASRYGSATFLSVDDGGSDLYNASVALEGRQLLEVDKQEGVHVGGSPEYVGLSVFNIHGDYYDGCIDDVRISGKSVPLPPALNSTSWGQASMFKGVESGCQAPSSCTNVSCRAPLSCIDTWRSYHCGCGTGRMLSVSKTTCDDINECAWSPCLNGGTCFNKQSGRTRHVGHLSLSNKTSTFLTILNGLSSTI</sequence>
<evidence type="ECO:0000256" key="2">
    <source>
        <dbReference type="PROSITE-ProRule" id="PRU00043"/>
    </source>
</evidence>
<evidence type="ECO:0000259" key="5">
    <source>
        <dbReference type="PROSITE" id="PS50025"/>
    </source>
</evidence>
<dbReference type="PROSITE" id="PS50026">
    <property type="entry name" value="EGF_3"/>
    <property type="match status" value="3"/>
</dbReference>
<feature type="disulfide bond" evidence="3">
    <location>
        <begin position="341"/>
        <end position="350"/>
    </location>
</feature>
<dbReference type="GO" id="GO:0007156">
    <property type="term" value="P:homophilic cell adhesion via plasma membrane adhesion molecules"/>
    <property type="evidence" value="ECO:0007669"/>
    <property type="project" value="InterPro"/>
</dbReference>
<dbReference type="PROSITE" id="PS50268">
    <property type="entry name" value="CADHERIN_2"/>
    <property type="match status" value="1"/>
</dbReference>